<gene>
    <name evidence="25" type="ORF">niasHT_001763</name>
</gene>
<comment type="subcellular location">
    <subcellularLocation>
        <location evidence="3">Endosome</location>
    </subcellularLocation>
    <subcellularLocation>
        <location evidence="2">Membrane</location>
        <topology evidence="2">Multi-pass membrane protein</topology>
    </subcellularLocation>
    <subcellularLocation>
        <location evidence="20">Mitochondrion inner membrane</location>
        <topology evidence="20">Multi-pass membrane protein</topology>
        <orientation evidence="20">Matrix side</orientation>
    </subcellularLocation>
</comment>
<comment type="catalytic activity">
    <reaction evidence="19">
        <text>an all-trans-polyprenyl diphosphate + 4-hydroxybenzoate = a 4-hydroxy-3-(all-trans-polyprenyl)benzoate + diphosphate</text>
        <dbReference type="Rhea" id="RHEA:44504"/>
        <dbReference type="Rhea" id="RHEA-COMP:9514"/>
        <dbReference type="Rhea" id="RHEA-COMP:9564"/>
        <dbReference type="ChEBI" id="CHEBI:17879"/>
        <dbReference type="ChEBI" id="CHEBI:33019"/>
        <dbReference type="ChEBI" id="CHEBI:58914"/>
        <dbReference type="ChEBI" id="CHEBI:78396"/>
        <dbReference type="EC" id="2.5.1.39"/>
    </reaction>
    <physiologicalReaction direction="left-to-right" evidence="19">
        <dbReference type="Rhea" id="RHEA:44505"/>
    </physiologicalReaction>
</comment>
<dbReference type="InterPro" id="IPR036010">
    <property type="entry name" value="2Fe-2S_ferredoxin-like_sf"/>
</dbReference>
<keyword evidence="13 20" id="KW-1133">Transmembrane helix</keyword>
<evidence type="ECO:0000256" key="8">
    <source>
        <dbReference type="ARBA" id="ARBA00022688"/>
    </source>
</evidence>
<evidence type="ECO:0000256" key="15">
    <source>
        <dbReference type="ARBA" id="ARBA00023136"/>
    </source>
</evidence>
<evidence type="ECO:0000256" key="19">
    <source>
        <dbReference type="ARBA" id="ARBA00051182"/>
    </source>
</evidence>
<dbReference type="Pfam" id="PF01040">
    <property type="entry name" value="UbiA"/>
    <property type="match status" value="1"/>
</dbReference>
<evidence type="ECO:0000256" key="4">
    <source>
        <dbReference type="ARBA" id="ARBA00005985"/>
    </source>
</evidence>
<name>A0ABD2M8V2_9BILA</name>
<evidence type="ECO:0000256" key="9">
    <source>
        <dbReference type="ARBA" id="ARBA00022692"/>
    </source>
</evidence>
<evidence type="ECO:0000256" key="1">
    <source>
        <dbReference type="ARBA" id="ARBA00001946"/>
    </source>
</evidence>
<dbReference type="GO" id="GO:0008299">
    <property type="term" value="P:isoprenoid biosynthetic process"/>
    <property type="evidence" value="ECO:0007669"/>
    <property type="project" value="UniProtKB-UniRule"/>
</dbReference>
<organism evidence="25 26">
    <name type="scientific">Heterodera trifolii</name>
    <dbReference type="NCBI Taxonomy" id="157864"/>
    <lineage>
        <taxon>Eukaryota</taxon>
        <taxon>Metazoa</taxon>
        <taxon>Ecdysozoa</taxon>
        <taxon>Nematoda</taxon>
        <taxon>Chromadorea</taxon>
        <taxon>Rhabditida</taxon>
        <taxon>Tylenchina</taxon>
        <taxon>Tylenchomorpha</taxon>
        <taxon>Tylenchoidea</taxon>
        <taxon>Heteroderidae</taxon>
        <taxon>Heteroderinae</taxon>
        <taxon>Heterodera</taxon>
    </lineage>
</organism>
<sequence length="1352" mass="152030">MANSRDYESVVDICVSTLMSKLRNYTEDQLQNLLQDESRMNAMVDSMPQVSSLPNDKEIKLAQSKSLAEYNLSIEPQLNKALSHLRETHANAVRTKEKVNEMKAKLDSVAEARSLDSVCVSLKNLAQNAEDESETAAELFYKGAMEIDDFIKKFTEKRVIGHMRRLKAEKLAELLRQQCQYQQQHPSPSALGMTTQISYPSQGMAASVMNRILSKNLFNRFFVGYENFPSCRHYPTLRSSANAPKPDDLYEPRFESDRSYSVVPLFNGSRIHSYLKLIRADKPIGTWLLYWPCAWSIALAAPPGCLPSPYFLALFGGGAFLMRSAGCILNDLWDQDIDKQVDRTKSRPLASGEVTEKEAFFVLSGLLTVSLAILMQFNWLSIVLGSSSVFFVALYPLAKRYTNWPQLILGITFNWGALLGFTAVTGTFSSVVCVPLYLACVCWTIIYDTIYAQQDKKDDLLIGIGSTAVQFGDHSNLWLTFASLGMISNLLFLGFVSEQLWPYFLALFASGSHLTWQLGTLHVDDPNDCWQKFLANQWLGTVIFGGILLSNLLKKGETNDGNSEEELEMDEQEKFMMYFGQRNMNKLSTTLKMLSGDFEYEDPKSEDEVVNITYVTRDGTEKKIRGKVGDNAMYLAHRYNIEIEGACEASLACCTCHVYVDEKYYDKLPAPVEDEEDMLDMAPLLKPNSRLSSKKMDNETSLMEQQQKRYDRQIRLWGDDGQLSIQQARVCVFGSNALAAETLKSLVLAGIGSFHIIDKALVDHADFGQNFFVEEGSLGSNRAECLVKALKELNHSVHGQHHPLSFGEFKRQDFQMLLQFSLVIGTSLTANEARQLDQFLFEHAIPFVYANVCGMMGHLRLSFREHYILDNHAENAAYDLRLDFPFPELLQLANETNLESMTHEQHSHTPFLLLYLKAIDKWRKSQTKTSGNALFPDITSYKTRKEFEQILMKMRQPDDKGSLDEQNFTEAKQNMLKGMRKSNVPENVKKVLLDRKASAGTGDALNREWVDLFWILAAALREFIDKNGNQMPISGQLPDMTSDSRRYAQLLGVYRNKSMEHAVQLFALAKDIQSARLSLLSAGSSSSSNYIPAAVATSNSLSSTDESMNSTDDEALTTDESEEVSRMSTSDPIELQQNATSMDCSAEDANANESSAFSLPQTEANEITLERCQNFVKNASRIAIQYGTSLSYEFNADLKSIFDQIESADVRAVPPRVHPLCWYAIWRATDRFRALNGRFPGSTASSQKGDAKELKKIVWKLFSETQNAELISSQDELVPPETIAEVCRYGGSEPHVVAAILGGCVAQEAIKLCTHQYMPVDNSLLFDAHSQQAASFRVVASQREEQRTRNTR</sequence>
<dbReference type="Gene3D" id="3.40.50.720">
    <property type="entry name" value="NAD(P)-binding Rossmann-like Domain"/>
    <property type="match status" value="2"/>
</dbReference>
<evidence type="ECO:0000256" key="12">
    <source>
        <dbReference type="ARBA" id="ARBA00022927"/>
    </source>
</evidence>
<comment type="similarity">
    <text evidence="5">Belongs to the VPS37 family.</text>
</comment>
<keyword evidence="10" id="KW-0001">2Fe-2S</keyword>
<dbReference type="InterPro" id="IPR000537">
    <property type="entry name" value="UbiA_prenyltransferase"/>
</dbReference>
<keyword evidence="12 21" id="KW-0653">Protein transport</keyword>
<dbReference type="InterPro" id="IPR000594">
    <property type="entry name" value="ThiF_NAD_FAD-bd"/>
</dbReference>
<dbReference type="CDD" id="cd13959">
    <property type="entry name" value="PT_UbiA_COQ2"/>
    <property type="match status" value="1"/>
</dbReference>
<evidence type="ECO:0000256" key="22">
    <source>
        <dbReference type="SAM" id="Coils"/>
    </source>
</evidence>
<feature type="transmembrane region" description="Helical" evidence="20">
    <location>
        <begin position="407"/>
        <end position="428"/>
    </location>
</feature>
<feature type="coiled-coil region" evidence="22">
    <location>
        <begin position="85"/>
        <end position="112"/>
    </location>
</feature>
<dbReference type="GO" id="GO:0051537">
    <property type="term" value="F:2 iron, 2 sulfur cluster binding"/>
    <property type="evidence" value="ECO:0007669"/>
    <property type="project" value="UniProtKB-KW"/>
</dbReference>
<dbReference type="FunFam" id="1.10.357.140:FF:000003">
    <property type="entry name" value="4-hydroxybenzoate polyprenyltransferase, mitochondrial"/>
    <property type="match status" value="1"/>
</dbReference>
<evidence type="ECO:0000256" key="7">
    <source>
        <dbReference type="ARBA" id="ARBA00022679"/>
    </source>
</evidence>
<evidence type="ECO:0000256" key="13">
    <source>
        <dbReference type="ARBA" id="ARBA00022989"/>
    </source>
</evidence>
<dbReference type="SUPFAM" id="SSF69572">
    <property type="entry name" value="Activating enzymes of the ubiquitin-like proteins"/>
    <property type="match status" value="2"/>
</dbReference>
<keyword evidence="14" id="KW-0411">Iron-sulfur</keyword>
<keyword evidence="7 20" id="KW-0808">Transferase</keyword>
<reference evidence="25 26" key="1">
    <citation type="submission" date="2024-10" db="EMBL/GenBank/DDBJ databases">
        <authorList>
            <person name="Kim D."/>
        </authorList>
    </citation>
    <scope>NUCLEOTIDE SEQUENCE [LARGE SCALE GENOMIC DNA]</scope>
    <source>
        <strain evidence="25">BH-2024</strain>
    </source>
</reference>
<evidence type="ECO:0000259" key="24">
    <source>
        <dbReference type="PROSITE" id="PS51314"/>
    </source>
</evidence>
<keyword evidence="6 21" id="KW-0813">Transport</keyword>
<dbReference type="PANTHER" id="PTHR11048">
    <property type="entry name" value="PRENYLTRANSFERASES"/>
    <property type="match status" value="1"/>
</dbReference>
<feature type="transmembrane region" description="Helical" evidence="20">
    <location>
        <begin position="434"/>
        <end position="452"/>
    </location>
</feature>
<evidence type="ECO:0000256" key="23">
    <source>
        <dbReference type="SAM" id="MobiDB-lite"/>
    </source>
</evidence>
<keyword evidence="26" id="KW-1185">Reference proteome</keyword>
<evidence type="ECO:0000313" key="26">
    <source>
        <dbReference type="Proteomes" id="UP001620626"/>
    </source>
</evidence>
<dbReference type="Pfam" id="PF00111">
    <property type="entry name" value="Fer2"/>
    <property type="match status" value="1"/>
</dbReference>
<dbReference type="InterPro" id="IPR030470">
    <property type="entry name" value="UbiA_prenylTrfase_CS"/>
</dbReference>
<evidence type="ECO:0000256" key="10">
    <source>
        <dbReference type="ARBA" id="ARBA00022714"/>
    </source>
</evidence>
<dbReference type="SUPFAM" id="SSF54292">
    <property type="entry name" value="2Fe-2S ferredoxin-like"/>
    <property type="match status" value="1"/>
</dbReference>
<dbReference type="GO" id="GO:0008412">
    <property type="term" value="F:4-hydroxybenzoate polyprenyltransferase activity"/>
    <property type="evidence" value="ECO:0007669"/>
    <property type="project" value="UniProtKB-EC"/>
</dbReference>
<feature type="compositionally biased region" description="Polar residues" evidence="23">
    <location>
        <begin position="1101"/>
        <end position="1110"/>
    </location>
</feature>
<feature type="compositionally biased region" description="Acidic residues" evidence="23">
    <location>
        <begin position="1111"/>
        <end position="1122"/>
    </location>
</feature>
<evidence type="ECO:0000256" key="5">
    <source>
        <dbReference type="ARBA" id="ARBA00007617"/>
    </source>
</evidence>
<dbReference type="Proteomes" id="UP001620626">
    <property type="component" value="Unassembled WGS sequence"/>
</dbReference>
<dbReference type="PROSITE" id="PS51314">
    <property type="entry name" value="VPS37_C"/>
    <property type="match status" value="1"/>
</dbReference>
<keyword evidence="20" id="KW-0496">Mitochondrion</keyword>
<dbReference type="Gene3D" id="1.10.357.140">
    <property type="entry name" value="UbiA prenyltransferase"/>
    <property type="match status" value="1"/>
</dbReference>
<keyword evidence="20" id="KW-0999">Mitochondrion inner membrane</keyword>
<evidence type="ECO:0000256" key="14">
    <source>
        <dbReference type="ARBA" id="ARBA00023014"/>
    </source>
</evidence>
<dbReference type="GO" id="GO:0006744">
    <property type="term" value="P:ubiquinone biosynthetic process"/>
    <property type="evidence" value="ECO:0007669"/>
    <property type="project" value="UniProtKB-UniRule"/>
</dbReference>
<proteinExistence type="inferred from homology"/>
<dbReference type="NCBIfam" id="TIGR01474">
    <property type="entry name" value="ubiA_proteo"/>
    <property type="match status" value="1"/>
</dbReference>
<keyword evidence="9 20" id="KW-0812">Transmembrane</keyword>
<evidence type="ECO:0000256" key="21">
    <source>
        <dbReference type="PROSITE-ProRule" id="PRU00646"/>
    </source>
</evidence>
<feature type="transmembrane region" description="Helical" evidence="20">
    <location>
        <begin position="379"/>
        <end position="398"/>
    </location>
</feature>
<dbReference type="Pfam" id="PF07200">
    <property type="entry name" value="Mod_r"/>
    <property type="match status" value="1"/>
</dbReference>
<keyword evidence="15 20" id="KW-0472">Membrane</keyword>
<comment type="cofactor">
    <cofactor evidence="1 20">
        <name>Mg(2+)</name>
        <dbReference type="ChEBI" id="CHEBI:18420"/>
    </cofactor>
</comment>
<feature type="region of interest" description="Disordered" evidence="23">
    <location>
        <begin position="1101"/>
        <end position="1130"/>
    </location>
</feature>
<keyword evidence="11" id="KW-0967">Endosome</keyword>
<evidence type="ECO:0000256" key="20">
    <source>
        <dbReference type="HAMAP-Rule" id="MF_03189"/>
    </source>
</evidence>
<evidence type="ECO:0000256" key="6">
    <source>
        <dbReference type="ARBA" id="ARBA00022448"/>
    </source>
</evidence>
<dbReference type="GO" id="GO:0015031">
    <property type="term" value="P:protein transport"/>
    <property type="evidence" value="ECO:0007669"/>
    <property type="project" value="UniProtKB-UniRule"/>
</dbReference>
<evidence type="ECO:0000256" key="16">
    <source>
        <dbReference type="ARBA" id="ARBA00023229"/>
    </source>
</evidence>
<dbReference type="PROSITE" id="PS00943">
    <property type="entry name" value="UBIA"/>
    <property type="match status" value="1"/>
</dbReference>
<evidence type="ECO:0000256" key="17">
    <source>
        <dbReference type="ARBA" id="ARBA00049890"/>
    </source>
</evidence>
<comment type="catalytic activity">
    <reaction evidence="18">
        <text>all-trans-nonaprenyl diphosphate + 4-hydroxybenzoate = 4-hydroxy-3-(all-trans-nonaprenyl)benzoate + diphosphate</text>
        <dbReference type="Rhea" id="RHEA:17709"/>
        <dbReference type="ChEBI" id="CHEBI:17879"/>
        <dbReference type="ChEBI" id="CHEBI:33019"/>
        <dbReference type="ChEBI" id="CHEBI:58391"/>
        <dbReference type="ChEBI" id="CHEBI:84502"/>
        <dbReference type="EC" id="2.5.1.39"/>
    </reaction>
    <physiologicalReaction direction="left-to-right" evidence="18">
        <dbReference type="Rhea" id="RHEA:17710"/>
    </physiologicalReaction>
</comment>
<dbReference type="InterPro" id="IPR044878">
    <property type="entry name" value="UbiA_sf"/>
</dbReference>
<keyword evidence="8 20" id="KW-0831">Ubiquinone biosynthesis</keyword>
<dbReference type="HAMAP" id="MF_01635">
    <property type="entry name" value="UbiA"/>
    <property type="match status" value="1"/>
</dbReference>
<dbReference type="InterPro" id="IPR012675">
    <property type="entry name" value="Beta-grasp_dom_sf"/>
</dbReference>
<keyword evidence="16 20" id="KW-0414">Isoprene biosynthesis</keyword>
<dbReference type="Gene3D" id="3.10.20.30">
    <property type="match status" value="1"/>
</dbReference>
<evidence type="ECO:0000256" key="2">
    <source>
        <dbReference type="ARBA" id="ARBA00004141"/>
    </source>
</evidence>
<dbReference type="PANTHER" id="PTHR11048:SF28">
    <property type="entry name" value="4-HYDROXYBENZOATE POLYPRENYLTRANSFERASE, MITOCHONDRIAL"/>
    <property type="match status" value="1"/>
</dbReference>
<dbReference type="InterPro" id="IPR039653">
    <property type="entry name" value="Prenyltransferase"/>
</dbReference>
<dbReference type="GO" id="GO:0005743">
    <property type="term" value="C:mitochondrial inner membrane"/>
    <property type="evidence" value="ECO:0007669"/>
    <property type="project" value="UniProtKB-SubCell"/>
</dbReference>
<keyword evidence="14" id="KW-0408">Iron</keyword>
<dbReference type="EC" id="2.5.1.39" evidence="20"/>
<evidence type="ECO:0000256" key="11">
    <source>
        <dbReference type="ARBA" id="ARBA00022753"/>
    </source>
</evidence>
<accession>A0ABD2M8V2</accession>
<keyword evidence="22" id="KW-0175">Coiled coil</keyword>
<feature type="domain" description="VPS37 C-terminal" evidence="24">
    <location>
        <begin position="96"/>
        <end position="185"/>
    </location>
</feature>
<dbReference type="EMBL" id="JBICBT010000082">
    <property type="protein sequence ID" value="KAL3123933.1"/>
    <property type="molecule type" value="Genomic_DNA"/>
</dbReference>
<comment type="catalytic activity">
    <reaction evidence="17">
        <text>all-trans-decaprenyl diphosphate + 4-hydroxybenzoate = 4-hydroxy-3-(all-trans-decaprenyl)benzoate + diphosphate</text>
        <dbReference type="Rhea" id="RHEA:44564"/>
        <dbReference type="ChEBI" id="CHEBI:17879"/>
        <dbReference type="ChEBI" id="CHEBI:33019"/>
        <dbReference type="ChEBI" id="CHEBI:60721"/>
        <dbReference type="ChEBI" id="CHEBI:84503"/>
        <dbReference type="EC" id="2.5.1.39"/>
    </reaction>
    <physiologicalReaction direction="left-to-right" evidence="17">
        <dbReference type="Rhea" id="RHEA:44565"/>
    </physiologicalReaction>
</comment>
<dbReference type="InterPro" id="IPR035985">
    <property type="entry name" value="Ubiquitin-activating_enz"/>
</dbReference>
<dbReference type="InterPro" id="IPR009851">
    <property type="entry name" value="Mod_r"/>
</dbReference>
<protein>
    <recommendedName>
        <fullName evidence="20">4-hydroxybenzoate polyprenyltransferase, mitochondrial</fullName>
        <shortName evidence="20">4-HB polyprenyltransferase</shortName>
        <ecNumber evidence="20">2.5.1.39</ecNumber>
    </recommendedName>
    <alternativeName>
        <fullName evidence="20">Para-hydroxybenzoate--polyprenyltransferase</fullName>
        <shortName evidence="20">PHB:PPT</shortName>
        <shortName evidence="20">PHB:polyprenyltransferase</shortName>
    </alternativeName>
</protein>
<evidence type="ECO:0000313" key="25">
    <source>
        <dbReference type="EMBL" id="KAL3123933.1"/>
    </source>
</evidence>
<comment type="pathway">
    <text evidence="20">Cofactor biosynthesis; ubiquinone biosynthesis.</text>
</comment>
<dbReference type="GO" id="GO:0000813">
    <property type="term" value="C:ESCRT I complex"/>
    <property type="evidence" value="ECO:0007669"/>
    <property type="project" value="UniProtKB-ARBA"/>
</dbReference>
<evidence type="ECO:0000256" key="3">
    <source>
        <dbReference type="ARBA" id="ARBA00004177"/>
    </source>
</evidence>
<evidence type="ECO:0000256" key="18">
    <source>
        <dbReference type="ARBA" id="ARBA00050454"/>
    </source>
</evidence>
<dbReference type="InterPro" id="IPR006370">
    <property type="entry name" value="HB_polyprenyltransferase-like"/>
</dbReference>
<comment type="function">
    <text evidence="20">Catalyzes the prenylation of para-hydroxybenzoate (PHB) with an all-trans polyprenyl group. Mediates the second step in the final reaction sequence of coenzyme Q (CoQ) biosynthesis, which is the condensation of the polyisoprenoid side chain with PHB, generating the first membrane-bound Q intermediate.</text>
</comment>
<comment type="caution">
    <text evidence="25">The sequence shown here is derived from an EMBL/GenBank/DDBJ whole genome shotgun (WGS) entry which is preliminary data.</text>
</comment>
<dbReference type="InterPro" id="IPR001041">
    <property type="entry name" value="2Fe-2S_ferredoxin-type"/>
</dbReference>
<keyword evidence="14" id="KW-0479">Metal-binding</keyword>
<feature type="transmembrane region" description="Helical" evidence="20">
    <location>
        <begin position="477"/>
        <end position="495"/>
    </location>
</feature>
<comment type="similarity">
    <text evidence="4 20">Belongs to the UbiA prenyltransferase family.</text>
</comment>
<dbReference type="Pfam" id="PF00899">
    <property type="entry name" value="ThiF"/>
    <property type="match status" value="1"/>
</dbReference>